<organism evidence="10 11">
    <name type="scientific">Pedobacter miscanthi</name>
    <dbReference type="NCBI Taxonomy" id="2259170"/>
    <lineage>
        <taxon>Bacteria</taxon>
        <taxon>Pseudomonadati</taxon>
        <taxon>Bacteroidota</taxon>
        <taxon>Sphingobacteriia</taxon>
        <taxon>Sphingobacteriales</taxon>
        <taxon>Sphingobacteriaceae</taxon>
        <taxon>Pedobacter</taxon>
    </lineage>
</organism>
<gene>
    <name evidence="10" type="ORF">DRW42_18675</name>
</gene>
<accession>A0A366KRT9</accession>
<dbReference type="InterPro" id="IPR039426">
    <property type="entry name" value="TonB-dep_rcpt-like"/>
</dbReference>
<dbReference type="Pfam" id="PF07715">
    <property type="entry name" value="Plug"/>
    <property type="match status" value="1"/>
</dbReference>
<dbReference type="InterPro" id="IPR008969">
    <property type="entry name" value="CarboxyPept-like_regulatory"/>
</dbReference>
<dbReference type="InterPro" id="IPR023997">
    <property type="entry name" value="TonB-dep_OMP_SusC/RagA_CS"/>
</dbReference>
<keyword evidence="5 7" id="KW-0472">Membrane</keyword>
<dbReference type="InterPro" id="IPR037066">
    <property type="entry name" value="Plug_dom_sf"/>
</dbReference>
<keyword evidence="8" id="KW-0732">Signal</keyword>
<evidence type="ECO:0000256" key="6">
    <source>
        <dbReference type="ARBA" id="ARBA00023237"/>
    </source>
</evidence>
<proteinExistence type="inferred from homology"/>
<dbReference type="NCBIfam" id="TIGR04057">
    <property type="entry name" value="SusC_RagA_signa"/>
    <property type="match status" value="1"/>
</dbReference>
<keyword evidence="4 7" id="KW-0812">Transmembrane</keyword>
<comment type="caution">
    <text evidence="10">The sequence shown here is derived from an EMBL/GenBank/DDBJ whole genome shotgun (WGS) entry which is preliminary data.</text>
</comment>
<dbReference type="RefSeq" id="WP_113950354.1">
    <property type="nucleotide sequence ID" value="NZ_QNQU01000017.1"/>
</dbReference>
<comment type="subcellular location">
    <subcellularLocation>
        <location evidence="1 7">Cell outer membrane</location>
        <topology evidence="1 7">Multi-pass membrane protein</topology>
    </subcellularLocation>
</comment>
<evidence type="ECO:0000313" key="11">
    <source>
        <dbReference type="Proteomes" id="UP000252081"/>
    </source>
</evidence>
<evidence type="ECO:0000256" key="5">
    <source>
        <dbReference type="ARBA" id="ARBA00023136"/>
    </source>
</evidence>
<evidence type="ECO:0000259" key="9">
    <source>
        <dbReference type="Pfam" id="PF07715"/>
    </source>
</evidence>
<dbReference type="GO" id="GO:0009279">
    <property type="term" value="C:cell outer membrane"/>
    <property type="evidence" value="ECO:0007669"/>
    <property type="project" value="UniProtKB-SubCell"/>
</dbReference>
<reference evidence="10 11" key="1">
    <citation type="submission" date="2018-07" db="EMBL/GenBank/DDBJ databases">
        <title>A draft genome of a endophytic bacteria, a new species of Pedobacter.</title>
        <authorList>
            <person name="Zhang Z.D."/>
            <person name="Chen Z.J."/>
        </authorList>
    </citation>
    <scope>NUCLEOTIDE SEQUENCE [LARGE SCALE GENOMIC DNA]</scope>
    <source>
        <strain evidence="10 11">RS10</strain>
    </source>
</reference>
<feature type="signal peptide" evidence="8">
    <location>
        <begin position="1"/>
        <end position="19"/>
    </location>
</feature>
<dbReference type="Proteomes" id="UP000252081">
    <property type="component" value="Unassembled WGS sequence"/>
</dbReference>
<feature type="domain" description="TonB-dependent receptor plug" evidence="9">
    <location>
        <begin position="113"/>
        <end position="218"/>
    </location>
</feature>
<evidence type="ECO:0000256" key="3">
    <source>
        <dbReference type="ARBA" id="ARBA00022452"/>
    </source>
</evidence>
<keyword evidence="11" id="KW-1185">Reference proteome</keyword>
<protein>
    <submittedName>
        <fullName evidence="10">TonB-dependent receptor</fullName>
    </submittedName>
</protein>
<dbReference type="FunFam" id="2.170.130.10:FF:000003">
    <property type="entry name" value="SusC/RagA family TonB-linked outer membrane protein"/>
    <property type="match status" value="1"/>
</dbReference>
<dbReference type="AlphaFoldDB" id="A0A366KRT9"/>
<dbReference type="EMBL" id="QNQU01000017">
    <property type="protein sequence ID" value="RBQ04228.1"/>
    <property type="molecule type" value="Genomic_DNA"/>
</dbReference>
<dbReference type="InterPro" id="IPR012910">
    <property type="entry name" value="Plug_dom"/>
</dbReference>
<evidence type="ECO:0000256" key="1">
    <source>
        <dbReference type="ARBA" id="ARBA00004571"/>
    </source>
</evidence>
<keyword evidence="2 7" id="KW-0813">Transport</keyword>
<dbReference type="PROSITE" id="PS52016">
    <property type="entry name" value="TONB_DEPENDENT_REC_3"/>
    <property type="match status" value="1"/>
</dbReference>
<dbReference type="Gene3D" id="2.40.170.20">
    <property type="entry name" value="TonB-dependent receptor, beta-barrel domain"/>
    <property type="match status" value="1"/>
</dbReference>
<dbReference type="Pfam" id="PF13715">
    <property type="entry name" value="CarbopepD_reg_2"/>
    <property type="match status" value="1"/>
</dbReference>
<dbReference type="InterPro" id="IPR023996">
    <property type="entry name" value="TonB-dep_OMP_SusC/RagA"/>
</dbReference>
<keyword evidence="6 7" id="KW-0998">Cell outer membrane</keyword>
<feature type="chain" id="PRO_5016967242" evidence="8">
    <location>
        <begin position="20"/>
        <end position="1014"/>
    </location>
</feature>
<dbReference type="InterPro" id="IPR036942">
    <property type="entry name" value="Beta-barrel_TonB_sf"/>
</dbReference>
<evidence type="ECO:0000256" key="2">
    <source>
        <dbReference type="ARBA" id="ARBA00022448"/>
    </source>
</evidence>
<name>A0A366KRT9_9SPHI</name>
<keyword evidence="10" id="KW-0675">Receptor</keyword>
<dbReference type="Gene3D" id="2.170.130.10">
    <property type="entry name" value="TonB-dependent receptor, plug domain"/>
    <property type="match status" value="1"/>
</dbReference>
<evidence type="ECO:0000313" key="10">
    <source>
        <dbReference type="EMBL" id="RBQ04228.1"/>
    </source>
</evidence>
<dbReference type="OrthoDB" id="899266at2"/>
<evidence type="ECO:0000256" key="8">
    <source>
        <dbReference type="SAM" id="SignalP"/>
    </source>
</evidence>
<dbReference type="SUPFAM" id="SSF56935">
    <property type="entry name" value="Porins"/>
    <property type="match status" value="1"/>
</dbReference>
<sequence length="1014" mass="111213">MKKKLLLMVFFLCSYYALKAQTRPVTGKVIDAGTKESLIGVTISIPGTKTGTTTDTNGQFSLNVPAGTDKLFVSYVGYQEQTVAITGANLTISLTANTKNLNDVVVVGYGTQKKKDLTGSITSIGAKDVGGRQTLQISEALQGSIPGLSSTRTSGAPGSSSTILIRGITTIGTNSPLVIIDGVPGNIDNINPNDVENITVLKDAASAAIYGSRGAAGVILVTTKRGLSGQSTFEYNYEYGAQKATALPKYVGVTDYMRYINEQVTNDGGSSGPYPQATIDSYLANNASDPDKFPNTDWQNSILTNNTAPRQRHGLVFTTGTDKIKSKASFDYSNAGAFYDNRNFNRYLFRINNDFKISEKLNANLDVNFSRTTNNANAGELNGYNPIYESRIMPPIYDDVYNNGDLAFGKDGRNPVAQLKKGGFQKNVANQLGGRMALNYKPISGLTLTALIAPTFDFNKGKNFSEQIKFNNPDGTVSTVVNQARTILTEGRTENFTINGQFLANYTKTIANDHNIDLLAGYEENYRNTESLGASRSGFSLTDFPYLNTGSTELRDNNGSANESGLHSFFGRLQYNYKNKYYLQGNIRSDQSSRFASQFRTAVYPSVSGGWAISEENFMKDVKWLSFLKIRGGWGQAGNERLLDRNNNPAYYPYQATLDFTSALFYQNGVVVPLSGAGQQVYAVDNITWETSQTTDFGLDAAFFNNRLSLSASYYKKKTFDILLPLDIPLYIGYDKPNQNAGTLDVKGFELEINWKDKIGEINYSIGANLSDAKSKIGDLKGTQFLGDQIIRTGSEYNEWFGYKYNGIFQNAAEVAAGPVANANTKPGDFRYMDTNNDGKITPDDRVLLGGALPRYQYGGNIRADYRGFDFNLVFQGIGKKLSRLNSEAIRPFAEAFGNVPQDIVGKFWSLNNTPEQNQAAFYPRLSSTSSGNNYALSDHYLISGSYFRLKNITLGYSLKEEWVKKIGIKGLRVYISGNDLFSASKFPKYLDPEGGDYAYPIVSTVLAGASIKF</sequence>
<evidence type="ECO:0000256" key="7">
    <source>
        <dbReference type="PROSITE-ProRule" id="PRU01360"/>
    </source>
</evidence>
<comment type="similarity">
    <text evidence="7">Belongs to the TonB-dependent receptor family.</text>
</comment>
<keyword evidence="3 7" id="KW-1134">Transmembrane beta strand</keyword>
<dbReference type="SUPFAM" id="SSF49464">
    <property type="entry name" value="Carboxypeptidase regulatory domain-like"/>
    <property type="match status" value="1"/>
</dbReference>
<dbReference type="Gene3D" id="2.60.40.1120">
    <property type="entry name" value="Carboxypeptidase-like, regulatory domain"/>
    <property type="match status" value="1"/>
</dbReference>
<dbReference type="NCBIfam" id="TIGR04056">
    <property type="entry name" value="OMP_RagA_SusC"/>
    <property type="match status" value="1"/>
</dbReference>
<evidence type="ECO:0000256" key="4">
    <source>
        <dbReference type="ARBA" id="ARBA00022692"/>
    </source>
</evidence>